<proteinExistence type="predicted"/>
<reference evidence="1" key="1">
    <citation type="journal article" date="2022" name="Int. J. Mol. Sci.">
        <title>Draft Genome of Tanacetum Coccineum: Genomic Comparison of Closely Related Tanacetum-Family Plants.</title>
        <authorList>
            <person name="Yamashiro T."/>
            <person name="Shiraishi A."/>
            <person name="Nakayama K."/>
            <person name="Satake H."/>
        </authorList>
    </citation>
    <scope>NUCLEOTIDE SEQUENCE</scope>
</reference>
<accession>A0ABQ5FPG5</accession>
<comment type="caution">
    <text evidence="1">The sequence shown here is derived from an EMBL/GenBank/DDBJ whole genome shotgun (WGS) entry which is preliminary data.</text>
</comment>
<protein>
    <submittedName>
        <fullName evidence="1">Uncharacterized protein</fullName>
    </submittedName>
</protein>
<name>A0ABQ5FPG5_9ASTR</name>
<sequence length="211" mass="24718">MSENKDHYHDTVLNLEEKLKHGLGYANPYSLKKAISPNPKLYDAACLDNSNIHKHISDTEDILEDATKSQIKMKNKFKLETFQKQFLRDIKEMKDVFDSSKRDLSETWKQNNILKDQHLEATLKHEIDCCVLLSHECVDNNMHDEIGKIQRDSIEIQEGMKKRINILENDVQRCQKQSLDFELKLQHEKEKEKCESSLKIVCDTSWISDDV</sequence>
<keyword evidence="2" id="KW-1185">Reference proteome</keyword>
<reference evidence="1" key="2">
    <citation type="submission" date="2022-01" db="EMBL/GenBank/DDBJ databases">
        <authorList>
            <person name="Yamashiro T."/>
            <person name="Shiraishi A."/>
            <person name="Satake H."/>
            <person name="Nakayama K."/>
        </authorList>
    </citation>
    <scope>NUCLEOTIDE SEQUENCE</scope>
</reference>
<dbReference type="EMBL" id="BQNB010017558">
    <property type="protein sequence ID" value="GJT64587.1"/>
    <property type="molecule type" value="Genomic_DNA"/>
</dbReference>
<gene>
    <name evidence="1" type="ORF">Tco_1016067</name>
</gene>
<dbReference type="Proteomes" id="UP001151760">
    <property type="component" value="Unassembled WGS sequence"/>
</dbReference>
<evidence type="ECO:0000313" key="2">
    <source>
        <dbReference type="Proteomes" id="UP001151760"/>
    </source>
</evidence>
<organism evidence="1 2">
    <name type="scientific">Tanacetum coccineum</name>
    <dbReference type="NCBI Taxonomy" id="301880"/>
    <lineage>
        <taxon>Eukaryota</taxon>
        <taxon>Viridiplantae</taxon>
        <taxon>Streptophyta</taxon>
        <taxon>Embryophyta</taxon>
        <taxon>Tracheophyta</taxon>
        <taxon>Spermatophyta</taxon>
        <taxon>Magnoliopsida</taxon>
        <taxon>eudicotyledons</taxon>
        <taxon>Gunneridae</taxon>
        <taxon>Pentapetalae</taxon>
        <taxon>asterids</taxon>
        <taxon>campanulids</taxon>
        <taxon>Asterales</taxon>
        <taxon>Asteraceae</taxon>
        <taxon>Asteroideae</taxon>
        <taxon>Anthemideae</taxon>
        <taxon>Anthemidinae</taxon>
        <taxon>Tanacetum</taxon>
    </lineage>
</organism>
<evidence type="ECO:0000313" key="1">
    <source>
        <dbReference type="EMBL" id="GJT64587.1"/>
    </source>
</evidence>